<gene>
    <name evidence="6" type="ORF">AB675_6570</name>
</gene>
<feature type="region of interest" description="Disordered" evidence="4">
    <location>
        <begin position="791"/>
        <end position="840"/>
    </location>
</feature>
<dbReference type="VEuPathDB" id="FungiDB:AB675_6570"/>
<comment type="caution">
    <text evidence="6">The sequence shown here is derived from an EMBL/GenBank/DDBJ whole genome shotgun (WGS) entry which is preliminary data.</text>
</comment>
<name>A0A0N0NQH3_9EURO</name>
<dbReference type="SUPFAM" id="SSF53067">
    <property type="entry name" value="Actin-like ATPase domain"/>
    <property type="match status" value="2"/>
</dbReference>
<feature type="region of interest" description="Disordered" evidence="4">
    <location>
        <begin position="902"/>
        <end position="951"/>
    </location>
</feature>
<proteinExistence type="predicted"/>
<dbReference type="PRINTS" id="PR00301">
    <property type="entry name" value="HEATSHOCK70"/>
</dbReference>
<organism evidence="6 7">
    <name type="scientific">Cyphellophora attinorum</name>
    <dbReference type="NCBI Taxonomy" id="1664694"/>
    <lineage>
        <taxon>Eukaryota</taxon>
        <taxon>Fungi</taxon>
        <taxon>Dikarya</taxon>
        <taxon>Ascomycota</taxon>
        <taxon>Pezizomycotina</taxon>
        <taxon>Eurotiomycetes</taxon>
        <taxon>Chaetothyriomycetidae</taxon>
        <taxon>Chaetothyriales</taxon>
        <taxon>Cyphellophoraceae</taxon>
        <taxon>Cyphellophora</taxon>
    </lineage>
</organism>
<keyword evidence="1" id="KW-0547">Nucleotide-binding</keyword>
<dbReference type="Gene3D" id="3.30.30.30">
    <property type="match status" value="1"/>
</dbReference>
<dbReference type="PANTHER" id="PTHR45639:SF3">
    <property type="entry name" value="HYPOXIA UP-REGULATED PROTEIN 1"/>
    <property type="match status" value="1"/>
</dbReference>
<dbReference type="InterPro" id="IPR043129">
    <property type="entry name" value="ATPase_NBD"/>
</dbReference>
<feature type="region of interest" description="Disordered" evidence="4">
    <location>
        <begin position="576"/>
        <end position="627"/>
    </location>
</feature>
<dbReference type="Gene3D" id="3.30.420.40">
    <property type="match status" value="2"/>
</dbReference>
<dbReference type="InterPro" id="IPR029048">
    <property type="entry name" value="HSP70_C_sf"/>
</dbReference>
<evidence type="ECO:0000313" key="7">
    <source>
        <dbReference type="Proteomes" id="UP000038010"/>
    </source>
</evidence>
<keyword evidence="3" id="KW-0143">Chaperone</keyword>
<dbReference type="GeneID" id="28738750"/>
<evidence type="ECO:0000256" key="2">
    <source>
        <dbReference type="ARBA" id="ARBA00022840"/>
    </source>
</evidence>
<dbReference type="STRING" id="1664694.A0A0N0NQH3"/>
<dbReference type="AlphaFoldDB" id="A0A0N0NQH3"/>
<evidence type="ECO:0000256" key="1">
    <source>
        <dbReference type="ARBA" id="ARBA00022741"/>
    </source>
</evidence>
<sequence length="951" mass="101704">MAPPGRRKPSLLLSLFTLFILCSSASAAAAVLGIDIGTSYIKAGIANPGHAIDVVLTKDTKRKEAAALAFKPSRTQSNDKDAFPERLYGSDARSRFPEVELVEIPRGESSKEATVGIKSKSMGTKAEPYMVEELLAMELKNMLANAEAVVAKGVSVNNVVITYPSFYTAQEKRAIELAADLAGLRVLSLISDGAAVGLQYATTRTFESVNDGAKPEYHVIYDMGAGSTTATVLKFQGRTIKTAAKRNQTIQEVVALGTAHDRTLGGDSLTDVIVADLVHELVQSKKAQSLGVEVGAVRESGKAMARIWKEAERLRQTLSINPAAYASMEGLYHDDINFKYSVTRDRFEELTLDHAGRVKGPLVSALEAAGITLAELDSVILHGGAIRTPFVQKQLELAVGDAKKIRTNVNADEAAVLGATFQAAAVSPGFRVKDIRVHDISGSPFTLKWTVDGKERQQKLFTPLSQIATEKQVPLKVLEDTKFEFVQGGDVDTIISNVEATNLTKSIAQLKEKYGCTPSNISTVFRIRLSSLDGLPEVVSGSVSCESDGSKDGGVLDNVKGLFGFGGKKEQATLIEDVDDPASIVPEPVDDPTSSASTISSASPSESGSALSEESATKSSSKEPATPTPSVVVINLALRSSPFGLNAPPEKALPQVRQRLTDFDTSDRNIVLRADANNLLEAFTYEARNYLEDDSFIAVSSKKARDKLAEELSAASDWLYGDGVDAKLKDIKEKLKGLRSQVDPVLKRISENSKRDDAVKALQDGLKSMKGTMEMVESSVKKAAEDAAASASSASAAAKESPSSTSSSPSDDLDDDPYSSASSAADPSETESDTPIFKPYEYSQADLDSLTKVQDSVQKWLDDKLKAQKKLGPYDDPAVLVSELEAKGSEVQKEVTNLLMKSIKMNGLPKKPKAGKKPKTAKPKKSAKTTASTSASESSETVSTKSIKDEL</sequence>
<dbReference type="RefSeq" id="XP_018003871.1">
    <property type="nucleotide sequence ID" value="XM_018146870.1"/>
</dbReference>
<dbReference type="GO" id="GO:0140662">
    <property type="term" value="F:ATP-dependent protein folding chaperone"/>
    <property type="evidence" value="ECO:0007669"/>
    <property type="project" value="InterPro"/>
</dbReference>
<dbReference type="GO" id="GO:0034663">
    <property type="term" value="C:endoplasmic reticulum chaperone complex"/>
    <property type="evidence" value="ECO:0007669"/>
    <property type="project" value="TreeGrafter"/>
</dbReference>
<dbReference type="Pfam" id="PF00012">
    <property type="entry name" value="HSP70"/>
    <property type="match status" value="1"/>
</dbReference>
<dbReference type="OrthoDB" id="10262720at2759"/>
<dbReference type="CDD" id="cd10230">
    <property type="entry name" value="ASKHA_NBD_HSP70_HYOU1"/>
    <property type="match status" value="1"/>
</dbReference>
<evidence type="ECO:0000256" key="3">
    <source>
        <dbReference type="ARBA" id="ARBA00023186"/>
    </source>
</evidence>
<keyword evidence="7" id="KW-1185">Reference proteome</keyword>
<feature type="compositionally biased region" description="Low complexity" evidence="4">
    <location>
        <begin position="593"/>
        <end position="625"/>
    </location>
</feature>
<dbReference type="PANTHER" id="PTHR45639">
    <property type="entry name" value="HSC70CB, ISOFORM G-RELATED"/>
    <property type="match status" value="1"/>
</dbReference>
<evidence type="ECO:0000256" key="4">
    <source>
        <dbReference type="SAM" id="MobiDB-lite"/>
    </source>
</evidence>
<feature type="compositionally biased region" description="Low complexity" evidence="4">
    <location>
        <begin position="791"/>
        <end position="810"/>
    </location>
</feature>
<dbReference type="Gene3D" id="3.90.640.10">
    <property type="entry name" value="Actin, Chain A, domain 4"/>
    <property type="match status" value="1"/>
</dbReference>
<keyword evidence="2" id="KW-0067">ATP-binding</keyword>
<feature type="chain" id="PRO_5005857015" evidence="5">
    <location>
        <begin position="28"/>
        <end position="951"/>
    </location>
</feature>
<dbReference type="Gene3D" id="1.20.1270.10">
    <property type="match status" value="1"/>
</dbReference>
<dbReference type="GO" id="GO:0005524">
    <property type="term" value="F:ATP binding"/>
    <property type="evidence" value="ECO:0007669"/>
    <property type="project" value="UniProtKB-KW"/>
</dbReference>
<evidence type="ECO:0000256" key="5">
    <source>
        <dbReference type="SAM" id="SignalP"/>
    </source>
</evidence>
<feature type="compositionally biased region" description="Low complexity" evidence="4">
    <location>
        <begin position="818"/>
        <end position="827"/>
    </location>
</feature>
<evidence type="ECO:0000313" key="6">
    <source>
        <dbReference type="EMBL" id="KPI43908.1"/>
    </source>
</evidence>
<dbReference type="EMBL" id="LFJN01000004">
    <property type="protein sequence ID" value="KPI43908.1"/>
    <property type="molecule type" value="Genomic_DNA"/>
</dbReference>
<accession>A0A0N0NQH3</accession>
<dbReference type="GO" id="GO:0030968">
    <property type="term" value="P:endoplasmic reticulum unfolded protein response"/>
    <property type="evidence" value="ECO:0007669"/>
    <property type="project" value="TreeGrafter"/>
</dbReference>
<feature type="signal peptide" evidence="5">
    <location>
        <begin position="1"/>
        <end position="27"/>
    </location>
</feature>
<reference evidence="6 7" key="1">
    <citation type="submission" date="2015-06" db="EMBL/GenBank/DDBJ databases">
        <title>Draft genome of the ant-associated black yeast Phialophora attae CBS 131958.</title>
        <authorList>
            <person name="Moreno L.F."/>
            <person name="Stielow B.J."/>
            <person name="de Hoog S."/>
            <person name="Vicente V.A."/>
            <person name="Weiss V.A."/>
            <person name="de Vries M."/>
            <person name="Cruz L.M."/>
            <person name="Souza E.M."/>
        </authorList>
    </citation>
    <scope>NUCLEOTIDE SEQUENCE [LARGE SCALE GENOMIC DNA]</scope>
    <source>
        <strain evidence="6 7">CBS 131958</strain>
    </source>
</reference>
<dbReference type="Proteomes" id="UP000038010">
    <property type="component" value="Unassembled WGS sequence"/>
</dbReference>
<feature type="compositionally biased region" description="Basic residues" evidence="4">
    <location>
        <begin position="910"/>
        <end position="927"/>
    </location>
</feature>
<keyword evidence="5" id="KW-0732">Signal</keyword>
<dbReference type="InterPro" id="IPR013126">
    <property type="entry name" value="Hsp_70_fam"/>
</dbReference>
<protein>
    <submittedName>
        <fullName evidence="6">Hypoxia up-regulated protein 1</fullName>
    </submittedName>
</protein>
<dbReference type="SUPFAM" id="SSF100934">
    <property type="entry name" value="Heat shock protein 70kD (HSP70), C-terminal subdomain"/>
    <property type="match status" value="1"/>
</dbReference>
<feature type="compositionally biased region" description="Low complexity" evidence="4">
    <location>
        <begin position="928"/>
        <end position="945"/>
    </location>
</feature>